<keyword evidence="4" id="KW-0963">Cytoplasm</keyword>
<feature type="disulfide bond" description="Redox-active" evidence="15">
    <location>
        <begin position="1579"/>
        <end position="1583"/>
    </location>
</feature>
<evidence type="ECO:0000256" key="3">
    <source>
        <dbReference type="ARBA" id="ARBA00012552"/>
    </source>
</evidence>
<dbReference type="Proteomes" id="UP000245119">
    <property type="component" value="Linkage Group LG2"/>
</dbReference>
<dbReference type="SMART" id="SM00490">
    <property type="entry name" value="HELICc"/>
    <property type="match status" value="1"/>
</dbReference>
<feature type="region of interest" description="Disordered" evidence="16">
    <location>
        <begin position="1"/>
        <end position="29"/>
    </location>
</feature>
<dbReference type="Gene3D" id="3.40.30.10">
    <property type="entry name" value="Glutaredoxin"/>
    <property type="match status" value="1"/>
</dbReference>
<keyword evidence="9" id="KW-0067">ATP-binding</keyword>
<evidence type="ECO:0000256" key="16">
    <source>
        <dbReference type="SAM" id="MobiDB-lite"/>
    </source>
</evidence>
<evidence type="ECO:0000256" key="10">
    <source>
        <dbReference type="ARBA" id="ARBA00022917"/>
    </source>
</evidence>
<organism evidence="20 21">
    <name type="scientific">Pomacea canaliculata</name>
    <name type="common">Golden apple snail</name>
    <dbReference type="NCBI Taxonomy" id="400727"/>
    <lineage>
        <taxon>Eukaryota</taxon>
        <taxon>Metazoa</taxon>
        <taxon>Spiralia</taxon>
        <taxon>Lophotrochozoa</taxon>
        <taxon>Mollusca</taxon>
        <taxon>Gastropoda</taxon>
        <taxon>Caenogastropoda</taxon>
        <taxon>Architaenioglossa</taxon>
        <taxon>Ampullarioidea</taxon>
        <taxon>Ampullariidae</taxon>
        <taxon>Pomacea</taxon>
    </lineage>
</organism>
<evidence type="ECO:0000313" key="20">
    <source>
        <dbReference type="EMBL" id="PVD37095.1"/>
    </source>
</evidence>
<dbReference type="Pfam" id="PF02630">
    <property type="entry name" value="SCO1-SenC"/>
    <property type="match status" value="1"/>
</dbReference>
<dbReference type="GO" id="GO:0005524">
    <property type="term" value="F:ATP binding"/>
    <property type="evidence" value="ECO:0007669"/>
    <property type="project" value="UniProtKB-KW"/>
</dbReference>
<dbReference type="FunFam" id="3.40.30.10:FF:000013">
    <property type="entry name" value="Blast:Protein SCO1 homolog, mitochondrial"/>
    <property type="match status" value="1"/>
</dbReference>
<dbReference type="GO" id="GO:0003724">
    <property type="term" value="F:RNA helicase activity"/>
    <property type="evidence" value="ECO:0007669"/>
    <property type="project" value="UniProtKB-EC"/>
</dbReference>
<keyword evidence="15" id="KW-1015">Disulfide bond</keyword>
<dbReference type="PROSITE" id="PS00690">
    <property type="entry name" value="DEAH_ATP_HELICASE"/>
    <property type="match status" value="1"/>
</dbReference>
<evidence type="ECO:0000256" key="15">
    <source>
        <dbReference type="PIRSR" id="PIRSR603782-2"/>
    </source>
</evidence>
<dbReference type="PANTHER" id="PTHR18934:SF264">
    <property type="entry name" value="ATP-DEPENDENT RNA HELICASE DHX29"/>
    <property type="match status" value="1"/>
</dbReference>
<dbReference type="PROSITE" id="PS51352">
    <property type="entry name" value="THIOREDOXIN_2"/>
    <property type="match status" value="1"/>
</dbReference>
<proteinExistence type="inferred from homology"/>
<dbReference type="FunFam" id="3.40.50.300:FF:000500">
    <property type="entry name" value="ATP-dependent RNA helicase DHX29"/>
    <property type="match status" value="1"/>
</dbReference>
<gene>
    <name evidence="20" type="ORF">C0Q70_04088</name>
</gene>
<evidence type="ECO:0000259" key="18">
    <source>
        <dbReference type="PROSITE" id="PS51194"/>
    </source>
</evidence>
<dbReference type="SUPFAM" id="SSF54768">
    <property type="entry name" value="dsRNA-binding domain-like"/>
    <property type="match status" value="1"/>
</dbReference>
<dbReference type="GO" id="GO:0016787">
    <property type="term" value="F:hydrolase activity"/>
    <property type="evidence" value="ECO:0007669"/>
    <property type="project" value="UniProtKB-KW"/>
</dbReference>
<evidence type="ECO:0000259" key="17">
    <source>
        <dbReference type="PROSITE" id="PS51192"/>
    </source>
</evidence>
<dbReference type="PROSITE" id="PS51192">
    <property type="entry name" value="HELICASE_ATP_BIND_1"/>
    <property type="match status" value="1"/>
</dbReference>
<dbReference type="FunFam" id="3.40.50.300:FF:000325">
    <property type="entry name" value="ATP-dependent RNA helicase DHX29"/>
    <property type="match status" value="1"/>
</dbReference>
<dbReference type="InterPro" id="IPR002464">
    <property type="entry name" value="DNA/RNA_helicase_DEAH_CS"/>
</dbReference>
<dbReference type="GO" id="GO:0003743">
    <property type="term" value="F:translation initiation factor activity"/>
    <property type="evidence" value="ECO:0007669"/>
    <property type="project" value="UniProtKB-KW"/>
</dbReference>
<dbReference type="InterPro" id="IPR013766">
    <property type="entry name" value="Thioredoxin_domain"/>
</dbReference>
<feature type="region of interest" description="Disordered" evidence="16">
    <location>
        <begin position="545"/>
        <end position="577"/>
    </location>
</feature>
<dbReference type="CDD" id="cd02968">
    <property type="entry name" value="SCO"/>
    <property type="match status" value="1"/>
</dbReference>
<feature type="domain" description="Thioredoxin" evidence="19">
    <location>
        <begin position="1541"/>
        <end position="1710"/>
    </location>
</feature>
<dbReference type="InterPro" id="IPR003782">
    <property type="entry name" value="SCO1/SenC"/>
</dbReference>
<dbReference type="InterPro" id="IPR059023">
    <property type="entry name" value="RNA_hel_CTD"/>
</dbReference>
<evidence type="ECO:0000256" key="14">
    <source>
        <dbReference type="PIRSR" id="PIRSR603782-1"/>
    </source>
</evidence>
<dbReference type="Gene3D" id="3.30.160.20">
    <property type="match status" value="1"/>
</dbReference>
<evidence type="ECO:0000259" key="19">
    <source>
        <dbReference type="PROSITE" id="PS51352"/>
    </source>
</evidence>
<dbReference type="FunFam" id="1.20.120.1080:FF:000002">
    <property type="entry name" value="Putative ATP-dependent RNA helicase DHX36"/>
    <property type="match status" value="1"/>
</dbReference>
<dbReference type="GO" id="GO:0008535">
    <property type="term" value="P:respiratory chain complex IV assembly"/>
    <property type="evidence" value="ECO:0007669"/>
    <property type="project" value="UniProtKB-ARBA"/>
</dbReference>
<dbReference type="GO" id="GO:0046872">
    <property type="term" value="F:metal ion binding"/>
    <property type="evidence" value="ECO:0007669"/>
    <property type="project" value="UniProtKB-KW"/>
</dbReference>
<keyword evidence="11 14" id="KW-0186">Copper</keyword>
<dbReference type="InterPro" id="IPR007502">
    <property type="entry name" value="Helicase-assoc_dom"/>
</dbReference>
<keyword evidence="12" id="KW-0175">Coiled coil</keyword>
<accession>A0A2T7PUI6</accession>
<keyword evidence="21" id="KW-1185">Reference proteome</keyword>
<comment type="catalytic activity">
    <reaction evidence="13">
        <text>ATP + H2O = ADP + phosphate + H(+)</text>
        <dbReference type="Rhea" id="RHEA:13065"/>
        <dbReference type="ChEBI" id="CHEBI:15377"/>
        <dbReference type="ChEBI" id="CHEBI:15378"/>
        <dbReference type="ChEBI" id="CHEBI:30616"/>
        <dbReference type="ChEBI" id="CHEBI:43474"/>
        <dbReference type="ChEBI" id="CHEBI:456216"/>
        <dbReference type="EC" id="3.6.4.13"/>
    </reaction>
</comment>
<dbReference type="InterPro" id="IPR036249">
    <property type="entry name" value="Thioredoxin-like_sf"/>
</dbReference>
<keyword evidence="5" id="KW-0396">Initiation factor</keyword>
<feature type="region of interest" description="Disordered" evidence="16">
    <location>
        <begin position="138"/>
        <end position="216"/>
    </location>
</feature>
<dbReference type="Pfam" id="PF26026">
    <property type="entry name" value="RNA_hel_CTD"/>
    <property type="match status" value="1"/>
</dbReference>
<keyword evidence="7" id="KW-0378">Hydrolase</keyword>
<evidence type="ECO:0000256" key="7">
    <source>
        <dbReference type="ARBA" id="ARBA00022801"/>
    </source>
</evidence>
<dbReference type="InterPro" id="IPR014001">
    <property type="entry name" value="Helicase_ATP-bd"/>
</dbReference>
<keyword evidence="10" id="KW-0648">Protein biosynthesis</keyword>
<feature type="binding site" evidence="14">
    <location>
        <position position="1670"/>
    </location>
    <ligand>
        <name>Cu cation</name>
        <dbReference type="ChEBI" id="CHEBI:23378"/>
    </ligand>
</feature>
<comment type="similarity">
    <text evidence="1">Belongs to the DEAD box helicase family. DEAH subfamily.</text>
</comment>
<evidence type="ECO:0000256" key="5">
    <source>
        <dbReference type="ARBA" id="ARBA00022540"/>
    </source>
</evidence>
<keyword evidence="14" id="KW-0479">Metal-binding</keyword>
<evidence type="ECO:0000256" key="11">
    <source>
        <dbReference type="ARBA" id="ARBA00023008"/>
    </source>
</evidence>
<feature type="binding site" evidence="14">
    <location>
        <position position="1579"/>
    </location>
    <ligand>
        <name>Cu cation</name>
        <dbReference type="ChEBI" id="CHEBI:23378"/>
    </ligand>
</feature>
<dbReference type="InterPro" id="IPR027417">
    <property type="entry name" value="P-loop_NTPase"/>
</dbReference>
<evidence type="ECO:0000256" key="13">
    <source>
        <dbReference type="ARBA" id="ARBA00047984"/>
    </source>
</evidence>
<dbReference type="Gene3D" id="3.40.50.300">
    <property type="entry name" value="P-loop containing nucleotide triphosphate hydrolases"/>
    <property type="match status" value="2"/>
</dbReference>
<feature type="compositionally biased region" description="Basic and acidic residues" evidence="16">
    <location>
        <begin position="14"/>
        <end position="25"/>
    </location>
</feature>
<dbReference type="Pfam" id="PF00271">
    <property type="entry name" value="Helicase_C"/>
    <property type="match status" value="1"/>
</dbReference>
<feature type="compositionally biased region" description="Polar residues" evidence="16">
    <location>
        <begin position="162"/>
        <end position="171"/>
    </location>
</feature>
<feature type="region of interest" description="Disordered" evidence="16">
    <location>
        <begin position="503"/>
        <end position="529"/>
    </location>
</feature>
<evidence type="ECO:0000256" key="9">
    <source>
        <dbReference type="ARBA" id="ARBA00022840"/>
    </source>
</evidence>
<evidence type="ECO:0000256" key="1">
    <source>
        <dbReference type="ARBA" id="ARBA00008792"/>
    </source>
</evidence>
<comment type="similarity">
    <text evidence="2">Belongs to the SCO1/2 family.</text>
</comment>
<dbReference type="OrthoDB" id="270009at2759"/>
<dbReference type="EC" id="3.6.4.13" evidence="3"/>
<dbReference type="InterPro" id="IPR056890">
    <property type="entry name" value="UBA_DHX29-like"/>
</dbReference>
<name>A0A2T7PUI6_POMCA</name>
<dbReference type="SUPFAM" id="SSF52833">
    <property type="entry name" value="Thioredoxin-like"/>
    <property type="match status" value="1"/>
</dbReference>
<dbReference type="Pfam" id="PF00270">
    <property type="entry name" value="DEAD"/>
    <property type="match status" value="1"/>
</dbReference>
<dbReference type="Pfam" id="PF07717">
    <property type="entry name" value="OB_NTP_bind"/>
    <property type="match status" value="1"/>
</dbReference>
<comment type="caution">
    <text evidence="20">The sequence shown here is derived from an EMBL/GenBank/DDBJ whole genome shotgun (WGS) entry which is preliminary data.</text>
</comment>
<dbReference type="InterPro" id="IPR056328">
    <property type="entry name" value="DSRM_DHX29"/>
</dbReference>
<dbReference type="CDD" id="cd18791">
    <property type="entry name" value="SF2_C_RHA"/>
    <property type="match status" value="1"/>
</dbReference>
<dbReference type="Pfam" id="PF24385">
    <property type="entry name" value="DSRM_DHX29"/>
    <property type="match status" value="1"/>
</dbReference>
<feature type="region of interest" description="Disordered" evidence="16">
    <location>
        <begin position="255"/>
        <end position="331"/>
    </location>
</feature>
<sequence>MGRRKTNKQAPLTKDGEEKKDEKAKKTYALPKAESKELADNIDGIEKVNIPDNLEREIVDMILQEHQKQKRFGVLSKRITTKKLMDVYNSLSGAGFSHHQIEAAMTATIMKGGDVHDALDWLCLNTANDQLPKGFSQTLQEEEEKKYRPRFDPSQQKDARMGTSSATQTVPVQGKTGKVSKPDDGTVKDWILQYAEQSSGSSEDKSDEEEDPNERYKVLSSQIEEAKNEAFDAKMRADKSGHTRASKRIRELTLERDAMERHPNFKPATKLGVTKPPKKLERKDKEMEQLIHEDDIPKEKSRSMPPTVLPRDQKSKRRGHSPADAEDSGFNLFGFDKMEEGATAAKNESQEAKEIKEDVRCFEYTRQQWTGKHPKQFLIDWCRKHLPQSPPPKYEKIQLKYNRFKCKVTVDRQKEGLLQVTPDILCENAKEAEMLGCTLALYHLCKGQSVYQLLPPPYRVVWLEWKEEDDSSKQQNKQKENKLRDQFVTKLIKKLKLDENAGAKTAIPVPEREKEKNGAQSEEGDTADDVQDSWEALSDMDATKFINDSPTAGSEAPESALSNSPGFPKKRIGEKARRPSSAVLKQMLQSLHATKQHQELLKTRQELPVFQFRQEMLDKVHNASVLVIGGETGSGKSTQIPQFLLEDLIEKGDGAKCNIVITQPRRISAVSIANRVSEELGESPKERHRNLCGYQIRFESRKSPMTCLTYCTTGVVLRQLQSDQNLSSVSHLIIDEVHERSVESDFLLMIVKRILRTRTDLKVILMSATLDSRKFSAYFSNCPVLSIPGRTFPVEVLHIEDVIEMTGYVVDEDSPYTLKQSDLLDEDSAVVEVTDQKGETKQVDLFWTTENISDIDRTTLPAEKYSKRTRNAVTRLNPDKINMDLIMDLLRHLGSSEHYKGMGGAILIFLPGLAEIQELHEMLTSDRHFSNPHKFQIFALHSVLSSENQDQVFAVPQRGVRKIVIATNIAETGITIPDIVFVVDSGKAKENRYKETTQMKSLMEVFISKANAKQRRGRAGRIQKGFCFRMYTAEKYQKMADFMLPEILRVPLEELCLIIMKCNLGKPEDFLAEGLDPPQPSSISRAMSLLREVGACYADAPSLTPLGHHLASLPVNVRIGKMLIFGAILDCLEPVAVIAAAMADKTPFVVPLGRQDEATEAKKALATAASDHLTLYKAYQGWCIARSKGKAEEFKYCNQHFLKRNTLLDIENVKKDLIKLVNGIGFGTELSRLQSPALSSTTSSPAVLDISKLTSKTNELDQHTVAMVKAVLCAGLYSQVAKITPVDKAEVSAHPGMKKPCLVESAQGHSQIHPSSVNRFLMMHSVAWLTYGEKVQSTRVYLRDTTLVSAYPLLLFGGDIKVQHLQKLLLVDNWIKFTAVARIGVIFKELRMLLEQLLERKLREPSLNVSSSTCYFHIVSSSSVIVASSSRRWCVSLLRFLGAVCHHIVDTNFYTVTCQLSVLKSRVLQPSRFQQPCFRSYVSEAENVSPNKSQRPGSRKGPISWKSLIAIAGLGGLFMLGFQYVKREKELAIARERSKSLGKAKLGGDWELVDKNGKPVTNKDFFGKWVLLYFGFTHCPDICPDELEKMVDVVNTVDDLPSVPNLTPVFITVDPDRDTPASIGEYVKEFSPKIIGLSGTTEQINKATRAYRVYYSMGPKDEDNDYIVDHTIIMYLINPDGEFVDYYGQNKNPGQISSSIALHMKKYAAM</sequence>
<dbReference type="Pfam" id="PF21010">
    <property type="entry name" value="HA2_C"/>
    <property type="match status" value="1"/>
</dbReference>
<dbReference type="SUPFAM" id="SSF52540">
    <property type="entry name" value="P-loop containing nucleoside triphosphate hydrolases"/>
    <property type="match status" value="1"/>
</dbReference>
<dbReference type="InterPro" id="IPR001650">
    <property type="entry name" value="Helicase_C-like"/>
</dbReference>
<reference evidence="20 21" key="1">
    <citation type="submission" date="2018-04" db="EMBL/GenBank/DDBJ databases">
        <title>The genome of golden apple snail Pomacea canaliculata provides insight into stress tolerance and invasive adaptation.</title>
        <authorList>
            <person name="Liu C."/>
            <person name="Liu B."/>
            <person name="Ren Y."/>
            <person name="Zhang Y."/>
            <person name="Wang H."/>
            <person name="Li S."/>
            <person name="Jiang F."/>
            <person name="Yin L."/>
            <person name="Zhang G."/>
            <person name="Qian W."/>
            <person name="Fan W."/>
        </authorList>
    </citation>
    <scope>NUCLEOTIDE SEQUENCE [LARGE SCALE GENOMIC DNA]</scope>
    <source>
        <strain evidence="20">SZHN2017</strain>
        <tissue evidence="20">Muscle</tissue>
    </source>
</reference>
<dbReference type="InterPro" id="IPR011545">
    <property type="entry name" value="DEAD/DEAH_box_helicase_dom"/>
</dbReference>
<evidence type="ECO:0000256" key="2">
    <source>
        <dbReference type="ARBA" id="ARBA00010996"/>
    </source>
</evidence>
<dbReference type="PROSITE" id="PS51194">
    <property type="entry name" value="HELICASE_CTER"/>
    <property type="match status" value="1"/>
</dbReference>
<evidence type="ECO:0000256" key="4">
    <source>
        <dbReference type="ARBA" id="ARBA00022490"/>
    </source>
</evidence>
<dbReference type="CDD" id="cd17917">
    <property type="entry name" value="DEXHc_RHA-like"/>
    <property type="match status" value="1"/>
</dbReference>
<feature type="domain" description="Helicase ATP-binding" evidence="17">
    <location>
        <begin position="617"/>
        <end position="788"/>
    </location>
</feature>
<evidence type="ECO:0000256" key="6">
    <source>
        <dbReference type="ARBA" id="ARBA00022741"/>
    </source>
</evidence>
<keyword evidence="8" id="KW-0347">Helicase</keyword>
<evidence type="ECO:0000256" key="12">
    <source>
        <dbReference type="ARBA" id="ARBA00023054"/>
    </source>
</evidence>
<keyword evidence="6" id="KW-0547">Nucleotide-binding</keyword>
<dbReference type="SMART" id="SM00847">
    <property type="entry name" value="HA2"/>
    <property type="match status" value="1"/>
</dbReference>
<dbReference type="GO" id="GO:0003723">
    <property type="term" value="F:RNA binding"/>
    <property type="evidence" value="ECO:0007669"/>
    <property type="project" value="TreeGrafter"/>
</dbReference>
<dbReference type="EMBL" id="PZQS01000002">
    <property type="protein sequence ID" value="PVD37095.1"/>
    <property type="molecule type" value="Genomic_DNA"/>
</dbReference>
<dbReference type="Gene3D" id="1.20.120.1080">
    <property type="match status" value="1"/>
</dbReference>
<dbReference type="InterPro" id="IPR011709">
    <property type="entry name" value="DEAD-box_helicase_OB_fold"/>
</dbReference>
<dbReference type="Pfam" id="PF24899">
    <property type="entry name" value="UBA_DHX29"/>
    <property type="match status" value="1"/>
</dbReference>
<feature type="compositionally biased region" description="Basic and acidic residues" evidence="16">
    <location>
        <begin position="278"/>
        <end position="302"/>
    </location>
</feature>
<evidence type="ECO:0000256" key="8">
    <source>
        <dbReference type="ARBA" id="ARBA00022806"/>
    </source>
</evidence>
<protein>
    <recommendedName>
        <fullName evidence="3">RNA helicase</fullName>
        <ecNumber evidence="3">3.6.4.13</ecNumber>
    </recommendedName>
</protein>
<feature type="binding site" evidence="14">
    <location>
        <position position="1583"/>
    </location>
    <ligand>
        <name>Cu cation</name>
        <dbReference type="ChEBI" id="CHEBI:23378"/>
    </ligand>
</feature>
<dbReference type="SMART" id="SM00487">
    <property type="entry name" value="DEXDc"/>
    <property type="match status" value="1"/>
</dbReference>
<dbReference type="PANTHER" id="PTHR18934">
    <property type="entry name" value="ATP-DEPENDENT RNA HELICASE"/>
    <property type="match status" value="1"/>
</dbReference>
<evidence type="ECO:0000313" key="21">
    <source>
        <dbReference type="Proteomes" id="UP000245119"/>
    </source>
</evidence>
<feature type="domain" description="Helicase C-terminal" evidence="18">
    <location>
        <begin position="885"/>
        <end position="1063"/>
    </location>
</feature>
<feature type="compositionally biased region" description="Basic and acidic residues" evidence="16">
    <location>
        <begin position="143"/>
        <end position="160"/>
    </location>
</feature>
<dbReference type="STRING" id="400727.A0A2T7PUI6"/>